<accession>A0A8E2ET35</accession>
<evidence type="ECO:0000313" key="2">
    <source>
        <dbReference type="Proteomes" id="UP000250140"/>
    </source>
</evidence>
<proteinExistence type="predicted"/>
<protein>
    <submittedName>
        <fullName evidence="1">Uncharacterized protein</fullName>
    </submittedName>
</protein>
<evidence type="ECO:0000313" key="1">
    <source>
        <dbReference type="EMBL" id="OCL04326.1"/>
    </source>
</evidence>
<dbReference type="EMBL" id="KV750542">
    <property type="protein sequence ID" value="OCL04326.1"/>
    <property type="molecule type" value="Genomic_DNA"/>
</dbReference>
<reference evidence="1 2" key="1">
    <citation type="journal article" date="2016" name="Nat. Commun.">
        <title>Ectomycorrhizal ecology is imprinted in the genome of the dominant symbiotic fungus Cenococcum geophilum.</title>
        <authorList>
            <consortium name="DOE Joint Genome Institute"/>
            <person name="Peter M."/>
            <person name="Kohler A."/>
            <person name="Ohm R.A."/>
            <person name="Kuo A."/>
            <person name="Krutzmann J."/>
            <person name="Morin E."/>
            <person name="Arend M."/>
            <person name="Barry K.W."/>
            <person name="Binder M."/>
            <person name="Choi C."/>
            <person name="Clum A."/>
            <person name="Copeland A."/>
            <person name="Grisel N."/>
            <person name="Haridas S."/>
            <person name="Kipfer T."/>
            <person name="LaButti K."/>
            <person name="Lindquist E."/>
            <person name="Lipzen A."/>
            <person name="Maire R."/>
            <person name="Meier B."/>
            <person name="Mihaltcheva S."/>
            <person name="Molinier V."/>
            <person name="Murat C."/>
            <person name="Poggeler S."/>
            <person name="Quandt C.A."/>
            <person name="Sperisen C."/>
            <person name="Tritt A."/>
            <person name="Tisserant E."/>
            <person name="Crous P.W."/>
            <person name="Henrissat B."/>
            <person name="Nehls U."/>
            <person name="Egli S."/>
            <person name="Spatafora J.W."/>
            <person name="Grigoriev I.V."/>
            <person name="Martin F.M."/>
        </authorList>
    </citation>
    <scope>NUCLEOTIDE SEQUENCE [LARGE SCALE GENOMIC DNA]</scope>
    <source>
        <strain evidence="1 2">CBS 207.34</strain>
    </source>
</reference>
<dbReference type="AlphaFoldDB" id="A0A8E2ET35"/>
<feature type="non-terminal residue" evidence="1">
    <location>
        <position position="1"/>
    </location>
</feature>
<dbReference type="Gene3D" id="3.40.50.720">
    <property type="entry name" value="NAD(P)-binding Rossmann-like Domain"/>
    <property type="match status" value="1"/>
</dbReference>
<sequence>QPAVLATPELSLKAVYSRSLASAQSLATGLENVDLYSDDAGEGRGYDDLLARDDIVGVIIA</sequence>
<organism evidence="1 2">
    <name type="scientific">Glonium stellatum</name>
    <dbReference type="NCBI Taxonomy" id="574774"/>
    <lineage>
        <taxon>Eukaryota</taxon>
        <taxon>Fungi</taxon>
        <taxon>Dikarya</taxon>
        <taxon>Ascomycota</taxon>
        <taxon>Pezizomycotina</taxon>
        <taxon>Dothideomycetes</taxon>
        <taxon>Pleosporomycetidae</taxon>
        <taxon>Gloniales</taxon>
        <taxon>Gloniaceae</taxon>
        <taxon>Glonium</taxon>
    </lineage>
</organism>
<keyword evidence="2" id="KW-1185">Reference proteome</keyword>
<gene>
    <name evidence="1" type="ORF">AOQ84DRAFT_301106</name>
</gene>
<dbReference type="Proteomes" id="UP000250140">
    <property type="component" value="Unassembled WGS sequence"/>
</dbReference>
<dbReference type="OrthoDB" id="64915at2759"/>
<name>A0A8E2ET35_9PEZI</name>